<dbReference type="InterPro" id="IPR037813">
    <property type="entry name" value="TAF2"/>
</dbReference>
<feature type="domain" description="Peptidase M1 membrane alanine aminopeptidase" evidence="10">
    <location>
        <begin position="295"/>
        <end position="404"/>
    </location>
</feature>
<comment type="similarity">
    <text evidence="2">Belongs to the TAF2 family.</text>
</comment>
<feature type="compositionally biased region" description="Low complexity" evidence="9">
    <location>
        <begin position="1116"/>
        <end position="1126"/>
    </location>
</feature>
<dbReference type="PANTHER" id="PTHR15137:SF9">
    <property type="entry name" value="TRANSCRIPTION INITIATION FACTOR TFIID SUBUNIT 2"/>
    <property type="match status" value="1"/>
</dbReference>
<evidence type="ECO:0000259" key="10">
    <source>
        <dbReference type="Pfam" id="PF01433"/>
    </source>
</evidence>
<dbReference type="InterPro" id="IPR027268">
    <property type="entry name" value="Peptidase_M4/M1_CTD_sf"/>
</dbReference>
<keyword evidence="4" id="KW-0805">Transcription regulation</keyword>
<comment type="function">
    <text evidence="7">Functions as a component of the DNA-binding general transcription factor complex TFIID. Binding of TFIID to a promoter (with or without TATA element) is the initial step in pre-initiation complex (PIC) formation. TFIID plays a key role in the regulation of gene expression by RNA polymerase II through different activities such as transcription activator interaction, core promoter recognition and selectivity, TFIIA and TFIIB interaction, chromatin modification (histone acetylation by TAF1), facilitation of DNA opening and initiation of transcription.</text>
</comment>
<dbReference type="GO" id="GO:0000976">
    <property type="term" value="F:transcription cis-regulatory region binding"/>
    <property type="evidence" value="ECO:0007669"/>
    <property type="project" value="TreeGrafter"/>
</dbReference>
<feature type="domain" description="Transcription initiation factor TFIID subunit 2 Ig-like" evidence="11">
    <location>
        <begin position="499"/>
        <end position="683"/>
    </location>
</feature>
<sequence>MHHHSSYYQWTSTGVKQWGMLRQRIEPLFSSNLGDDELYISLPAKMRIELEDPSLANTLVPSRDLRAGSARESPRVDTPGPNATDGPIYAALHVRIDFTIQNIRDGLHFVGSDDDPRYPHAFTTNNFLPGSASCLFPCIDDLWERPPIWDIEITCPKTLGDIGADIEPHEEPLINGTNSILKRKRPKKEDSDFAFQYQGEMSDLEMQVFTDAKDTRKKVFHFTIEKPTAPHQIAFAIGPFEKAVLTENRAAEEDEALGRNAVEVVGYCLPGRKEEVENTCLFMQKAIDYMVRNAGHYPYPSFSLAFVDDFTSVVSSAGLAVCSSRLLFKQDVIDPIYTTTKLLTVALASQWCGVQIIPKHWEDLWLTIGLAHFLAGQFLKNLTGYNEYRFRMKKDAEEVCRQDVGRLALASPPQQIPLDPSELSFIALKAPVVLFILDRRLTKASSSMGVSRVVSKLFLNAFTGDVGSLNLSTAQFIKQCEKVGHQKLDSFFNQWVFRSGYPRFEISQRFNKKKMIVEMIIRQTQASEVVQRGVTAQSFLRDVMGRRKGDTQIDSPPQIFSGPMTIRIHEADGTPYEHVVQIHEIQSRLEIPYNTKYKRLKRTRRQKERLAASAGMDINAEAQTEDVLLYCLGDVLQSDEDIADWRLSDFTKEEEDRMAQEAFEWIRVDADFEWICNMRLNQPDHMYLSQLQQDRDVAAQYESVLHFRSAKPSHLISTILVRTVMDRRYYYGIRCEAAKALGRCATAELSWVGEFHLQKAFQEFYCFPDSLIPRANDFSDFTSYLVQQAILTGLSDVRDQDGRSPLSVQRYLLDIVRYNDNSNNAFSDSFHMATLIRNLGDCLLAGAGQRSLMDMEVDENDAEERAASKSDIISEIERLQRMDQWMSSYHNVISVTCLDVKKDLVAAKVHSFPRTEFLAYSKEGTSEQLRVKAVDCMIFNGAVKDPILLQYICFIIASDPSPRVRQEAFKCLMRGIGAVAVGDDMVSSSDSTNTSSLTILEEGSASKRQQEAKQSLEAAIANLKREIANKEFFQKALEPILRSTTTGFLEARTIINLCSLLYDEVQSLVVRLPMRKKRMIAVSHEGRGKVKFFINPSTETLAKLYPIDWPHLKALPKPSQQQSAPAPAVPAPSTPSGVTKFVLKAPANHTVAKSATPPARKPSPATPQSLPTPVSALSANPTQSRTILKLKASTPASTPTSPMPPPAPQQKLSIKLKFNTKGGAT</sequence>
<dbReference type="Pfam" id="PF25316">
    <property type="entry name" value="TAF2_3rd"/>
    <property type="match status" value="1"/>
</dbReference>
<dbReference type="Gene3D" id="2.60.40.1730">
    <property type="entry name" value="tricorn interacting facor f3 domain"/>
    <property type="match status" value="1"/>
</dbReference>
<evidence type="ECO:0000256" key="3">
    <source>
        <dbReference type="ARBA" id="ARBA00017363"/>
    </source>
</evidence>
<keyword evidence="6" id="KW-0539">Nucleus</keyword>
<dbReference type="Gene3D" id="1.10.390.10">
    <property type="entry name" value="Neutral Protease Domain 2"/>
    <property type="match status" value="1"/>
</dbReference>
<feature type="region of interest" description="Disordered" evidence="9">
    <location>
        <begin position="1115"/>
        <end position="1225"/>
    </location>
</feature>
<evidence type="ECO:0000256" key="1">
    <source>
        <dbReference type="ARBA" id="ARBA00004123"/>
    </source>
</evidence>
<dbReference type="FunFam" id="1.10.390.10:FF:000011">
    <property type="entry name" value="Transcription initiation factor TFIID subunit"/>
    <property type="match status" value="1"/>
</dbReference>
<gene>
    <name evidence="13" type="ORF">DRE_05976</name>
</gene>
<dbReference type="InterPro" id="IPR014782">
    <property type="entry name" value="Peptidase_M1_dom"/>
</dbReference>
<evidence type="ECO:0000256" key="8">
    <source>
        <dbReference type="ARBA" id="ARBA00076306"/>
    </source>
</evidence>
<reference evidence="13 14" key="1">
    <citation type="submission" date="2013-05" db="EMBL/GenBank/DDBJ databases">
        <title>Drechslerella stenobrocha genome reveals carnivorous origination and mechanical trapping mechanism of predatory fungi.</title>
        <authorList>
            <person name="Liu X."/>
            <person name="Zhang W."/>
            <person name="Liu K."/>
        </authorList>
    </citation>
    <scope>NUCLEOTIDE SEQUENCE [LARGE SCALE GENOMIC DNA]</scope>
    <source>
        <strain evidence="13 14">248</strain>
    </source>
</reference>
<dbReference type="PANTHER" id="PTHR15137">
    <property type="entry name" value="TRANSCRIPTION INITIATION FACTOR TFIID"/>
    <property type="match status" value="1"/>
</dbReference>
<evidence type="ECO:0000259" key="11">
    <source>
        <dbReference type="Pfam" id="PF25316"/>
    </source>
</evidence>
<name>W7HQ20_9PEZI</name>
<accession>W7HQ20</accession>
<dbReference type="EMBL" id="KI966429">
    <property type="protein sequence ID" value="EWC45249.1"/>
    <property type="molecule type" value="Genomic_DNA"/>
</dbReference>
<dbReference type="GO" id="GO:0008237">
    <property type="term" value="F:metallopeptidase activity"/>
    <property type="evidence" value="ECO:0007669"/>
    <property type="project" value="InterPro"/>
</dbReference>
<dbReference type="InterPro" id="IPR042097">
    <property type="entry name" value="Aminopeptidase_N-like_N_sf"/>
</dbReference>
<evidence type="ECO:0000259" key="12">
    <source>
        <dbReference type="Pfam" id="PF25577"/>
    </source>
</evidence>
<evidence type="ECO:0000256" key="4">
    <source>
        <dbReference type="ARBA" id="ARBA00023015"/>
    </source>
</evidence>
<evidence type="ECO:0000256" key="9">
    <source>
        <dbReference type="SAM" id="MobiDB-lite"/>
    </source>
</evidence>
<dbReference type="GO" id="GO:0008270">
    <property type="term" value="F:zinc ion binding"/>
    <property type="evidence" value="ECO:0007669"/>
    <property type="project" value="InterPro"/>
</dbReference>
<evidence type="ECO:0000313" key="13">
    <source>
        <dbReference type="EMBL" id="EWC45249.1"/>
    </source>
</evidence>
<dbReference type="CDD" id="cd09839">
    <property type="entry name" value="M1_like_TAF2"/>
    <property type="match status" value="1"/>
</dbReference>
<evidence type="ECO:0000256" key="2">
    <source>
        <dbReference type="ARBA" id="ARBA00010937"/>
    </source>
</evidence>
<keyword evidence="5" id="KW-0804">Transcription</keyword>
<dbReference type="Pfam" id="PF25577">
    <property type="entry name" value="TPR_TAF2_C"/>
    <property type="match status" value="1"/>
</dbReference>
<feature type="domain" description="Transcription initiation factor TFIID subunit 2 TPR repeats" evidence="12">
    <location>
        <begin position="684"/>
        <end position="974"/>
    </location>
</feature>
<dbReference type="Proteomes" id="UP000024837">
    <property type="component" value="Unassembled WGS sequence"/>
</dbReference>
<evidence type="ECO:0000256" key="6">
    <source>
        <dbReference type="ARBA" id="ARBA00023242"/>
    </source>
</evidence>
<comment type="subcellular location">
    <subcellularLocation>
        <location evidence="1">Nucleus</location>
    </subcellularLocation>
</comment>
<keyword evidence="14" id="KW-1185">Reference proteome</keyword>
<evidence type="ECO:0000256" key="7">
    <source>
        <dbReference type="ARBA" id="ARBA00025346"/>
    </source>
</evidence>
<organism evidence="13 14">
    <name type="scientific">Drechslerella stenobrocha 248</name>
    <dbReference type="NCBI Taxonomy" id="1043628"/>
    <lineage>
        <taxon>Eukaryota</taxon>
        <taxon>Fungi</taxon>
        <taxon>Dikarya</taxon>
        <taxon>Ascomycota</taxon>
        <taxon>Pezizomycotina</taxon>
        <taxon>Orbiliomycetes</taxon>
        <taxon>Orbiliales</taxon>
        <taxon>Orbiliaceae</taxon>
        <taxon>Drechslerella</taxon>
    </lineage>
</organism>
<dbReference type="SUPFAM" id="SSF55486">
    <property type="entry name" value="Metalloproteases ('zincins'), catalytic domain"/>
    <property type="match status" value="1"/>
</dbReference>
<dbReference type="OrthoDB" id="308861at2759"/>
<dbReference type="GO" id="GO:0006367">
    <property type="term" value="P:transcription initiation at RNA polymerase II promoter"/>
    <property type="evidence" value="ECO:0007669"/>
    <property type="project" value="TreeGrafter"/>
</dbReference>
<dbReference type="SUPFAM" id="SSF63737">
    <property type="entry name" value="Leukotriene A4 hydrolase N-terminal domain"/>
    <property type="match status" value="1"/>
</dbReference>
<dbReference type="HOGENOM" id="CLU_002317_2_0_1"/>
<dbReference type="GO" id="GO:0003682">
    <property type="term" value="F:chromatin binding"/>
    <property type="evidence" value="ECO:0007669"/>
    <property type="project" value="TreeGrafter"/>
</dbReference>
<evidence type="ECO:0000256" key="5">
    <source>
        <dbReference type="ARBA" id="ARBA00023163"/>
    </source>
</evidence>
<dbReference type="Pfam" id="PF01433">
    <property type="entry name" value="Peptidase_M1"/>
    <property type="match status" value="1"/>
</dbReference>
<dbReference type="InterPro" id="IPR057991">
    <property type="entry name" value="TPR_TAF2_C"/>
</dbReference>
<feature type="region of interest" description="Disordered" evidence="9">
    <location>
        <begin position="61"/>
        <end position="83"/>
    </location>
</feature>
<dbReference type="GO" id="GO:0005669">
    <property type="term" value="C:transcription factor TFIID complex"/>
    <property type="evidence" value="ECO:0007669"/>
    <property type="project" value="EnsemblFungi"/>
</dbReference>
<feature type="compositionally biased region" description="Polar residues" evidence="9">
    <location>
        <begin position="1166"/>
        <end position="1186"/>
    </location>
</feature>
<dbReference type="AlphaFoldDB" id="W7HQ20"/>
<protein>
    <recommendedName>
        <fullName evidence="3">Transcription initiation factor TFIID subunit 2</fullName>
    </recommendedName>
    <alternativeName>
        <fullName evidence="8">TBP-associated factor 2</fullName>
    </alternativeName>
</protein>
<proteinExistence type="inferred from homology"/>
<dbReference type="GO" id="GO:0016251">
    <property type="term" value="F:RNA polymerase II general transcription initiation factor activity"/>
    <property type="evidence" value="ECO:0007669"/>
    <property type="project" value="TreeGrafter"/>
</dbReference>
<evidence type="ECO:0000313" key="14">
    <source>
        <dbReference type="Proteomes" id="UP000024837"/>
    </source>
</evidence>
<dbReference type="InterPro" id="IPR057345">
    <property type="entry name" value="Ig-like_TAF2"/>
</dbReference>